<dbReference type="Proteomes" id="UP001183176">
    <property type="component" value="Unassembled WGS sequence"/>
</dbReference>
<evidence type="ECO:0000313" key="3">
    <source>
        <dbReference type="EMBL" id="MDT0261027.1"/>
    </source>
</evidence>
<dbReference type="Gene3D" id="3.40.50.20">
    <property type="match status" value="1"/>
</dbReference>
<feature type="region of interest" description="Disordered" evidence="1">
    <location>
        <begin position="150"/>
        <end position="172"/>
    </location>
</feature>
<evidence type="ECO:0000313" key="4">
    <source>
        <dbReference type="Proteomes" id="UP001183176"/>
    </source>
</evidence>
<sequence length="172" mass="18407">MTQRGAVFRTVPRRLGYRVTVVGLELPDWAAPFVDAYIAADTDAPVLTDTVRLLAQPHAHDPFGGVVTYWDHGVVACAAIGTALGLPAMSPAAAERVRNKAVSRDALVAASVAQPRYARVSDATSLGEAALLVGFPAIYDLQAKRRRRQRGHAVRRAGGGNCQPLEWSPRPS</sequence>
<dbReference type="InterPro" id="IPR041472">
    <property type="entry name" value="BL00235/CARNS1_N"/>
</dbReference>
<protein>
    <recommendedName>
        <fullName evidence="2">BL00235/CARNS1 N-terminal domain-containing protein</fullName>
    </recommendedName>
</protein>
<name>A0ABU2J7R0_9ACTN</name>
<feature type="domain" description="BL00235/CARNS1 N-terminal" evidence="2">
    <location>
        <begin position="13"/>
        <end position="87"/>
    </location>
</feature>
<reference evidence="4" key="1">
    <citation type="submission" date="2023-07" db="EMBL/GenBank/DDBJ databases">
        <title>30 novel species of actinomycetes from the DSMZ collection.</title>
        <authorList>
            <person name="Nouioui I."/>
        </authorList>
    </citation>
    <scope>NUCLEOTIDE SEQUENCE [LARGE SCALE GENOMIC DNA]</scope>
    <source>
        <strain evidence="4">DSM 44399</strain>
    </source>
</reference>
<gene>
    <name evidence="3" type="ORF">RM423_06420</name>
</gene>
<dbReference type="RefSeq" id="WP_311422184.1">
    <property type="nucleotide sequence ID" value="NZ_JAVREH010000006.1"/>
</dbReference>
<comment type="caution">
    <text evidence="3">The sequence shown here is derived from an EMBL/GenBank/DDBJ whole genome shotgun (WGS) entry which is preliminary data.</text>
</comment>
<proteinExistence type="predicted"/>
<accession>A0ABU2J7R0</accession>
<keyword evidence="4" id="KW-1185">Reference proteome</keyword>
<organism evidence="3 4">
    <name type="scientific">Jatrophihabitans lederbergiae</name>
    <dbReference type="NCBI Taxonomy" id="3075547"/>
    <lineage>
        <taxon>Bacteria</taxon>
        <taxon>Bacillati</taxon>
        <taxon>Actinomycetota</taxon>
        <taxon>Actinomycetes</taxon>
        <taxon>Jatrophihabitantales</taxon>
        <taxon>Jatrophihabitantaceae</taxon>
        <taxon>Jatrophihabitans</taxon>
    </lineage>
</organism>
<evidence type="ECO:0000256" key="1">
    <source>
        <dbReference type="SAM" id="MobiDB-lite"/>
    </source>
</evidence>
<dbReference type="Pfam" id="PF18130">
    <property type="entry name" value="ATPgrasp_N"/>
    <property type="match status" value="1"/>
</dbReference>
<dbReference type="EMBL" id="JAVREH010000006">
    <property type="protein sequence ID" value="MDT0261027.1"/>
    <property type="molecule type" value="Genomic_DNA"/>
</dbReference>
<evidence type="ECO:0000259" key="2">
    <source>
        <dbReference type="Pfam" id="PF18130"/>
    </source>
</evidence>